<evidence type="ECO:0000256" key="2">
    <source>
        <dbReference type="ARBA" id="ARBA00022475"/>
    </source>
</evidence>
<dbReference type="InterPro" id="IPR013685">
    <property type="entry name" value="POTRA_FtsQ_type"/>
</dbReference>
<evidence type="ECO:0000313" key="12">
    <source>
        <dbReference type="Proteomes" id="UP000288669"/>
    </source>
</evidence>
<keyword evidence="7 8" id="KW-0131">Cell cycle</keyword>
<dbReference type="OrthoDB" id="1819027at2"/>
<keyword evidence="4 8" id="KW-0812">Transmembrane</keyword>
<name>A0A430AIK0_9ENTE</name>
<evidence type="ECO:0000256" key="7">
    <source>
        <dbReference type="ARBA" id="ARBA00023306"/>
    </source>
</evidence>
<keyword evidence="2 8" id="KW-1003">Cell membrane</keyword>
<dbReference type="PROSITE" id="PS51779">
    <property type="entry name" value="POTRA"/>
    <property type="match status" value="1"/>
</dbReference>
<evidence type="ECO:0000259" key="10">
    <source>
        <dbReference type="PROSITE" id="PS51779"/>
    </source>
</evidence>
<dbReference type="Proteomes" id="UP000288669">
    <property type="component" value="Unassembled WGS sequence"/>
</dbReference>
<dbReference type="InterPro" id="IPR034746">
    <property type="entry name" value="POTRA"/>
</dbReference>
<dbReference type="Gene3D" id="3.40.50.10960">
    <property type="match status" value="1"/>
</dbReference>
<evidence type="ECO:0000256" key="3">
    <source>
        <dbReference type="ARBA" id="ARBA00022618"/>
    </source>
</evidence>
<protein>
    <recommendedName>
        <fullName evidence="8">Cell division protein DivIB</fullName>
    </recommendedName>
</protein>
<evidence type="ECO:0000256" key="1">
    <source>
        <dbReference type="ARBA" id="ARBA00004370"/>
    </source>
</evidence>
<comment type="caution">
    <text evidence="11">The sequence shown here is derived from an EMBL/GenBank/DDBJ whole genome shotgun (WGS) entry which is preliminary data.</text>
</comment>
<dbReference type="GO" id="GO:0032153">
    <property type="term" value="C:cell division site"/>
    <property type="evidence" value="ECO:0007669"/>
    <property type="project" value="UniProtKB-UniRule"/>
</dbReference>
<dbReference type="HAMAP" id="MF_00912">
    <property type="entry name" value="DivIB"/>
    <property type="match status" value="1"/>
</dbReference>
<feature type="region of interest" description="Disordered" evidence="9">
    <location>
        <begin position="36"/>
        <end position="57"/>
    </location>
</feature>
<keyword evidence="5 8" id="KW-1133">Transmembrane helix</keyword>
<comment type="subcellular location">
    <subcellularLocation>
        <location evidence="8">Cell membrane</location>
        <topology evidence="8">Single-pass type II membrane protein</topology>
    </subcellularLocation>
    <subcellularLocation>
        <location evidence="1">Membrane</location>
    </subcellularLocation>
    <text evidence="8">Localizes to the division septum.</text>
</comment>
<organism evidence="11 12">
    <name type="scientific">Vagococcus entomophilus</name>
    <dbReference type="NCBI Taxonomy" id="1160095"/>
    <lineage>
        <taxon>Bacteria</taxon>
        <taxon>Bacillati</taxon>
        <taxon>Bacillota</taxon>
        <taxon>Bacilli</taxon>
        <taxon>Lactobacillales</taxon>
        <taxon>Enterococcaceae</taxon>
        <taxon>Vagococcus</taxon>
    </lineage>
</organism>
<dbReference type="InterPro" id="IPR026580">
    <property type="entry name" value="DivIB"/>
</dbReference>
<proteinExistence type="inferred from homology"/>
<evidence type="ECO:0000256" key="8">
    <source>
        <dbReference type="HAMAP-Rule" id="MF_00912"/>
    </source>
</evidence>
<reference evidence="11 12" key="1">
    <citation type="submission" date="2017-05" db="EMBL/GenBank/DDBJ databases">
        <title>Vagococcus spp. assemblies.</title>
        <authorList>
            <person name="Gulvik C.A."/>
        </authorList>
    </citation>
    <scope>NUCLEOTIDE SEQUENCE [LARGE SCALE GENOMIC DNA]</scope>
    <source>
        <strain evidence="11 12">DSM 24756</strain>
    </source>
</reference>
<dbReference type="PANTHER" id="PTHR37820">
    <property type="entry name" value="CELL DIVISION PROTEIN DIVIB"/>
    <property type="match status" value="1"/>
</dbReference>
<dbReference type="EMBL" id="NGJZ01000001">
    <property type="protein sequence ID" value="RSU07833.1"/>
    <property type="molecule type" value="Genomic_DNA"/>
</dbReference>
<comment type="similarity">
    <text evidence="8">Belongs to the FtsQ/DivIB family. DivIB subfamily.</text>
</comment>
<dbReference type="Pfam" id="PF08478">
    <property type="entry name" value="POTRA_1"/>
    <property type="match status" value="1"/>
</dbReference>
<evidence type="ECO:0000313" key="11">
    <source>
        <dbReference type="EMBL" id="RSU07833.1"/>
    </source>
</evidence>
<dbReference type="PANTHER" id="PTHR37820:SF1">
    <property type="entry name" value="CELL DIVISION PROTEIN FTSQ"/>
    <property type="match status" value="1"/>
</dbReference>
<feature type="domain" description="POTRA" evidence="10">
    <location>
        <begin position="129"/>
        <end position="200"/>
    </location>
</feature>
<keyword evidence="3 8" id="KW-0132">Cell division</keyword>
<dbReference type="RefSeq" id="WP_126821831.1">
    <property type="nucleotide sequence ID" value="NZ_JBHLWU010000001.1"/>
</dbReference>
<accession>A0A430AIK0</accession>
<keyword evidence="6 8" id="KW-0472">Membrane</keyword>
<keyword evidence="12" id="KW-1185">Reference proteome</keyword>
<evidence type="ECO:0000256" key="9">
    <source>
        <dbReference type="SAM" id="MobiDB-lite"/>
    </source>
</evidence>
<evidence type="ECO:0000256" key="6">
    <source>
        <dbReference type="ARBA" id="ARBA00023136"/>
    </source>
</evidence>
<evidence type="ECO:0000256" key="4">
    <source>
        <dbReference type="ARBA" id="ARBA00022692"/>
    </source>
</evidence>
<dbReference type="AlphaFoldDB" id="A0A430AIK0"/>
<dbReference type="GO" id="GO:0005886">
    <property type="term" value="C:plasma membrane"/>
    <property type="evidence" value="ECO:0007669"/>
    <property type="project" value="UniProtKB-SubCell"/>
</dbReference>
<dbReference type="Pfam" id="PF03799">
    <property type="entry name" value="FtsQ_DivIB_C"/>
    <property type="match status" value="1"/>
</dbReference>
<dbReference type="InterPro" id="IPR050487">
    <property type="entry name" value="FtsQ_DivIB"/>
</dbReference>
<comment type="function">
    <text evidence="8">Cell division protein that may be involved in stabilizing or promoting the assembly of the division complex.</text>
</comment>
<dbReference type="InterPro" id="IPR005548">
    <property type="entry name" value="Cell_div_FtsQ/DivIB_C"/>
</dbReference>
<evidence type="ECO:0000256" key="5">
    <source>
        <dbReference type="ARBA" id="ARBA00022989"/>
    </source>
</evidence>
<sequence length="336" mass="38740">MSIIGKEKEPNKVKEAETNKMLTPWQKENLKYAKRQGEIPKWQENEPGEQPIKEEKESQYVETMSDSEKDQEFNSVLDYENQIEKETFNERFHHWWTPGNKKLVQRLTLIISILLFAIMCVSYFISPYSKLQKINVVGRENVSASNVYQASGFKVQESLWGQYLDKNKAIARIKKDLPKVKTAKVSITHLNQFTVQISEYKQVGYLQSGDQYQEITENAKIITGSVKKTDNYPTFKNFKEGSSFTDLIRGYQKMDAAIKKNVVEVLATPSKSNPYLFTMNMKDGNQIIASTKDFTTKIIYYPKIASQMQEKGIVDMEAGIFSYPYGNNTNKSEKTD</sequence>
<dbReference type="GO" id="GO:0043093">
    <property type="term" value="P:FtsZ-dependent cytokinesis"/>
    <property type="evidence" value="ECO:0007669"/>
    <property type="project" value="UniProtKB-UniRule"/>
</dbReference>
<feature type="transmembrane region" description="Helical" evidence="8">
    <location>
        <begin position="107"/>
        <end position="125"/>
    </location>
</feature>
<gene>
    <name evidence="8" type="primary">divIB</name>
    <name evidence="11" type="ORF">CBF30_00915</name>
</gene>